<comment type="caution">
    <text evidence="2">The sequence shown here is derived from an EMBL/GenBank/DDBJ whole genome shotgun (WGS) entry which is preliminary data.</text>
</comment>
<feature type="domain" description="Rhodanese" evidence="1">
    <location>
        <begin position="45"/>
        <end position="135"/>
    </location>
</feature>
<accession>A0A2T4IEB5</accession>
<dbReference type="InterPro" id="IPR050229">
    <property type="entry name" value="GlpE_sulfurtransferase"/>
</dbReference>
<evidence type="ECO:0000313" key="3">
    <source>
        <dbReference type="Proteomes" id="UP000241193"/>
    </source>
</evidence>
<protein>
    <submittedName>
        <fullName evidence="2">Rhodanese-like domain-containing protein</fullName>
    </submittedName>
</protein>
<dbReference type="SMART" id="SM00450">
    <property type="entry name" value="RHOD"/>
    <property type="match status" value="1"/>
</dbReference>
<dbReference type="InterPro" id="IPR036873">
    <property type="entry name" value="Rhodanese-like_dom_sf"/>
</dbReference>
<dbReference type="InterPro" id="IPR001763">
    <property type="entry name" value="Rhodanese-like_dom"/>
</dbReference>
<dbReference type="Gene3D" id="3.40.250.10">
    <property type="entry name" value="Rhodanese-like domain"/>
    <property type="match status" value="1"/>
</dbReference>
<dbReference type="PANTHER" id="PTHR43031">
    <property type="entry name" value="FAD-DEPENDENT OXIDOREDUCTASE"/>
    <property type="match status" value="1"/>
</dbReference>
<dbReference type="PROSITE" id="PS50206">
    <property type="entry name" value="RHODANESE_3"/>
    <property type="match status" value="1"/>
</dbReference>
<name>A0A2T4IEB5_9RHOO</name>
<evidence type="ECO:0000313" key="2">
    <source>
        <dbReference type="EMBL" id="PTD96122.1"/>
    </source>
</evidence>
<organism evidence="2 3">
    <name type="scientific">Pseudothauera lacus</name>
    <dbReference type="NCBI Taxonomy" id="2136175"/>
    <lineage>
        <taxon>Bacteria</taxon>
        <taxon>Pseudomonadati</taxon>
        <taxon>Pseudomonadota</taxon>
        <taxon>Betaproteobacteria</taxon>
        <taxon>Rhodocyclales</taxon>
        <taxon>Zoogloeaceae</taxon>
        <taxon>Pseudothauera</taxon>
    </lineage>
</organism>
<dbReference type="Proteomes" id="UP000241193">
    <property type="component" value="Unassembled WGS sequence"/>
</dbReference>
<reference evidence="2 3" key="2">
    <citation type="submission" date="2018-04" db="EMBL/GenBank/DDBJ databases">
        <title>Thauera lacus sp. nov., isolated from an saline lake in Inner Mongolia, China.</title>
        <authorList>
            <person name="Liang Q.-Y."/>
        </authorList>
    </citation>
    <scope>NUCLEOTIDE SEQUENCE [LARGE SCALE GENOMIC DNA]</scope>
    <source>
        <strain evidence="2 3">D20</strain>
    </source>
</reference>
<evidence type="ECO:0000259" key="1">
    <source>
        <dbReference type="PROSITE" id="PS50206"/>
    </source>
</evidence>
<keyword evidence="3" id="KW-1185">Reference proteome</keyword>
<dbReference type="AlphaFoldDB" id="A0A2T4IEB5"/>
<sequence>MEFLQQNWHWATLAAVTGGWLLIDTVRAKADKTLLSAVEATMLINREDAVVIDVREQAEFAQGHIPNARHIPFSELESRKNELEKLRGLPLILCCASGARSGNAIATLKKAGFEKLFNLRGGIFEWEKAGQPLSRGSKNKDKEKGKKK</sequence>
<dbReference type="EMBL" id="PZKC01000008">
    <property type="protein sequence ID" value="PTD96122.1"/>
    <property type="molecule type" value="Genomic_DNA"/>
</dbReference>
<dbReference type="OrthoDB" id="1445766at2"/>
<dbReference type="PANTHER" id="PTHR43031:SF18">
    <property type="entry name" value="RHODANESE-RELATED SULFURTRANSFERASES"/>
    <property type="match status" value="1"/>
</dbReference>
<gene>
    <name evidence="2" type="ORF">C8261_11135</name>
</gene>
<proteinExistence type="predicted"/>
<dbReference type="SUPFAM" id="SSF52821">
    <property type="entry name" value="Rhodanese/Cell cycle control phosphatase"/>
    <property type="match status" value="1"/>
</dbReference>
<reference evidence="2 3" key="1">
    <citation type="submission" date="2018-03" db="EMBL/GenBank/DDBJ databases">
        <authorList>
            <person name="Keele B.F."/>
        </authorList>
    </citation>
    <scope>NUCLEOTIDE SEQUENCE [LARGE SCALE GENOMIC DNA]</scope>
    <source>
        <strain evidence="2 3">D20</strain>
    </source>
</reference>
<dbReference type="Pfam" id="PF00581">
    <property type="entry name" value="Rhodanese"/>
    <property type="match status" value="1"/>
</dbReference>
<dbReference type="CDD" id="cd00158">
    <property type="entry name" value="RHOD"/>
    <property type="match status" value="1"/>
</dbReference>
<dbReference type="RefSeq" id="WP_107493782.1">
    <property type="nucleotide sequence ID" value="NZ_PZKC01000008.1"/>
</dbReference>